<comment type="caution">
    <text evidence="2">The sequence shown here is derived from an EMBL/GenBank/DDBJ whole genome shotgun (WGS) entry which is preliminary data.</text>
</comment>
<sequence>MDGGQKTRAVIFKAIRDSEAERPKYSDIPALCATPQCGRQNPELRCLDCFQAQFICPGCMFTTHQHNPLHQIEWWDNKQFSKTSLQSIGMRIQLGHNGGTCPKPIEHENFRIIDGATVHKVSLDYCGCPGAPSRGAQLLAARLYPQHRDPPQIAVAFQMAYARDSSGTAGSTIARHLQRLT</sequence>
<protein>
    <recommendedName>
        <fullName evidence="1">CxC2-like cysteine cluster KDZ transposase-associated domain-containing protein</fullName>
    </recommendedName>
</protein>
<organism evidence="2 3">
    <name type="scientific">Mycena alexandri</name>
    <dbReference type="NCBI Taxonomy" id="1745969"/>
    <lineage>
        <taxon>Eukaryota</taxon>
        <taxon>Fungi</taxon>
        <taxon>Dikarya</taxon>
        <taxon>Basidiomycota</taxon>
        <taxon>Agaricomycotina</taxon>
        <taxon>Agaricomycetes</taxon>
        <taxon>Agaricomycetidae</taxon>
        <taxon>Agaricales</taxon>
        <taxon>Marasmiineae</taxon>
        <taxon>Mycenaceae</taxon>
        <taxon>Mycena</taxon>
    </lineage>
</organism>
<evidence type="ECO:0000259" key="1">
    <source>
        <dbReference type="Pfam" id="PF18803"/>
    </source>
</evidence>
<evidence type="ECO:0000313" key="2">
    <source>
        <dbReference type="EMBL" id="KAJ7030876.1"/>
    </source>
</evidence>
<accession>A0AAD6X115</accession>
<keyword evidence="3" id="KW-1185">Reference proteome</keyword>
<feature type="domain" description="CxC2-like cysteine cluster KDZ transposase-associated" evidence="1">
    <location>
        <begin position="85"/>
        <end position="159"/>
    </location>
</feature>
<dbReference type="Pfam" id="PF18803">
    <property type="entry name" value="CxC2"/>
    <property type="match status" value="1"/>
</dbReference>
<name>A0AAD6X115_9AGAR</name>
<proteinExistence type="predicted"/>
<dbReference type="AlphaFoldDB" id="A0AAD6X115"/>
<evidence type="ECO:0000313" key="3">
    <source>
        <dbReference type="Proteomes" id="UP001218188"/>
    </source>
</evidence>
<reference evidence="2" key="1">
    <citation type="submission" date="2023-03" db="EMBL/GenBank/DDBJ databases">
        <title>Massive genome expansion in bonnet fungi (Mycena s.s.) driven by repeated elements and novel gene families across ecological guilds.</title>
        <authorList>
            <consortium name="Lawrence Berkeley National Laboratory"/>
            <person name="Harder C.B."/>
            <person name="Miyauchi S."/>
            <person name="Viragh M."/>
            <person name="Kuo A."/>
            <person name="Thoen E."/>
            <person name="Andreopoulos B."/>
            <person name="Lu D."/>
            <person name="Skrede I."/>
            <person name="Drula E."/>
            <person name="Henrissat B."/>
            <person name="Morin E."/>
            <person name="Kohler A."/>
            <person name="Barry K."/>
            <person name="LaButti K."/>
            <person name="Morin E."/>
            <person name="Salamov A."/>
            <person name="Lipzen A."/>
            <person name="Mereny Z."/>
            <person name="Hegedus B."/>
            <person name="Baldrian P."/>
            <person name="Stursova M."/>
            <person name="Weitz H."/>
            <person name="Taylor A."/>
            <person name="Grigoriev I.V."/>
            <person name="Nagy L.G."/>
            <person name="Martin F."/>
            <person name="Kauserud H."/>
        </authorList>
    </citation>
    <scope>NUCLEOTIDE SEQUENCE</scope>
    <source>
        <strain evidence="2">CBHHK200</strain>
    </source>
</reference>
<dbReference type="InterPro" id="IPR041457">
    <property type="entry name" value="CxC2_KDZ-assoc"/>
</dbReference>
<dbReference type="Proteomes" id="UP001218188">
    <property type="component" value="Unassembled WGS sequence"/>
</dbReference>
<dbReference type="EMBL" id="JARJCM010000086">
    <property type="protein sequence ID" value="KAJ7030876.1"/>
    <property type="molecule type" value="Genomic_DNA"/>
</dbReference>
<gene>
    <name evidence="2" type="ORF">C8F04DRAFT_1263360</name>
</gene>